<feature type="domain" description="NADH dehydrogenase subunit 5 C-terminal" evidence="18">
    <location>
        <begin position="435"/>
        <end position="635"/>
    </location>
</feature>
<evidence type="ECO:0000259" key="17">
    <source>
        <dbReference type="Pfam" id="PF00662"/>
    </source>
</evidence>
<dbReference type="InterPro" id="IPR018393">
    <property type="entry name" value="NADHpl_OxRdtase_5_subgr"/>
</dbReference>
<keyword evidence="4" id="KW-0813">Transport</keyword>
<keyword evidence="20" id="KW-1185">Reference proteome</keyword>
<dbReference type="GO" id="GO:0003954">
    <property type="term" value="F:NADH dehydrogenase activity"/>
    <property type="evidence" value="ECO:0007669"/>
    <property type="project" value="TreeGrafter"/>
</dbReference>
<evidence type="ECO:0000256" key="9">
    <source>
        <dbReference type="ARBA" id="ARBA00022989"/>
    </source>
</evidence>
<keyword evidence="5" id="KW-0679">Respiratory chain</keyword>
<dbReference type="Gene3D" id="1.20.5.2700">
    <property type="match status" value="1"/>
</dbReference>
<evidence type="ECO:0000259" key="16">
    <source>
        <dbReference type="Pfam" id="PF00361"/>
    </source>
</evidence>
<dbReference type="Pfam" id="PF00361">
    <property type="entry name" value="Proton_antipo_M"/>
    <property type="match status" value="1"/>
</dbReference>
<feature type="transmembrane region" description="Helical" evidence="15">
    <location>
        <begin position="336"/>
        <end position="358"/>
    </location>
</feature>
<evidence type="ECO:0000256" key="11">
    <source>
        <dbReference type="ARBA" id="ARBA00023075"/>
    </source>
</evidence>
<dbReference type="PANTHER" id="PTHR42829:SF2">
    <property type="entry name" value="NADH-UBIQUINONE OXIDOREDUCTASE CHAIN 5"/>
    <property type="match status" value="1"/>
</dbReference>
<feature type="transmembrane region" description="Helical" evidence="15">
    <location>
        <begin position="254"/>
        <end position="272"/>
    </location>
</feature>
<organism evidence="19 20">
    <name type="scientific">Candidatus Endolissoclinum faulkneri L5</name>
    <dbReference type="NCBI Taxonomy" id="1401328"/>
    <lineage>
        <taxon>Bacteria</taxon>
        <taxon>Pseudomonadati</taxon>
        <taxon>Pseudomonadota</taxon>
        <taxon>Alphaproteobacteria</taxon>
        <taxon>Rhodospirillales</taxon>
        <taxon>Rhodospirillaceae</taxon>
        <taxon>Candidatus Endolissoclinum</taxon>
    </lineage>
</organism>
<feature type="transmembrane region" description="Helical" evidence="15">
    <location>
        <begin position="211"/>
        <end position="233"/>
    </location>
</feature>
<evidence type="ECO:0000256" key="5">
    <source>
        <dbReference type="ARBA" id="ARBA00022660"/>
    </source>
</evidence>
<feature type="transmembrane region" description="Helical" evidence="15">
    <location>
        <begin position="519"/>
        <end position="542"/>
    </location>
</feature>
<proteinExistence type="predicted"/>
<gene>
    <name evidence="19" type="primary">nuoL</name>
    <name evidence="19" type="ORF">P856_331</name>
</gene>
<feature type="transmembrane region" description="Helical" evidence="15">
    <location>
        <begin position="284"/>
        <end position="305"/>
    </location>
</feature>
<name>V9TSI7_9PROT</name>
<dbReference type="InterPro" id="IPR003945">
    <property type="entry name" value="NU5C-like"/>
</dbReference>
<feature type="domain" description="NADH:quinone oxidoreductase/Mrp antiporter transmembrane" evidence="16">
    <location>
        <begin position="130"/>
        <end position="422"/>
    </location>
</feature>
<evidence type="ECO:0000256" key="15">
    <source>
        <dbReference type="SAM" id="Phobius"/>
    </source>
</evidence>
<evidence type="ECO:0000256" key="4">
    <source>
        <dbReference type="ARBA" id="ARBA00022448"/>
    </source>
</evidence>
<feature type="transmembrane region" description="Helical" evidence="15">
    <location>
        <begin position="465"/>
        <end position="488"/>
    </location>
</feature>
<dbReference type="Pfam" id="PF00662">
    <property type="entry name" value="Proton_antipo_N"/>
    <property type="match status" value="1"/>
</dbReference>
<dbReference type="GO" id="GO:0016020">
    <property type="term" value="C:membrane"/>
    <property type="evidence" value="ECO:0007669"/>
    <property type="project" value="UniProtKB-SubCell"/>
</dbReference>
<dbReference type="PANTHER" id="PTHR42829">
    <property type="entry name" value="NADH-UBIQUINONE OXIDOREDUCTASE CHAIN 5"/>
    <property type="match status" value="1"/>
</dbReference>
<dbReference type="Pfam" id="PF06455">
    <property type="entry name" value="NADH5_C"/>
    <property type="match status" value="1"/>
</dbReference>
<feature type="transmembrane region" description="Helical" evidence="15">
    <location>
        <begin position="420"/>
        <end position="444"/>
    </location>
</feature>
<keyword evidence="9 15" id="KW-1133">Transmembrane helix</keyword>
<feature type="transmembrane region" description="Helical" evidence="15">
    <location>
        <begin position="379"/>
        <end position="400"/>
    </location>
</feature>
<protein>
    <recommendedName>
        <fullName evidence="3">NADH-ubiquinone oxidoreductase chain 5</fullName>
        <ecNumber evidence="2">7.1.1.2</ecNumber>
    </recommendedName>
</protein>
<dbReference type="InterPro" id="IPR001750">
    <property type="entry name" value="ND/Mrp_TM"/>
</dbReference>
<evidence type="ECO:0000313" key="19">
    <source>
        <dbReference type="EMBL" id="AHC73556.1"/>
    </source>
</evidence>
<dbReference type="EC" id="7.1.1.2" evidence="2"/>
<evidence type="ECO:0000256" key="2">
    <source>
        <dbReference type="ARBA" id="ARBA00012944"/>
    </source>
</evidence>
<keyword evidence="10" id="KW-0520">NAD</keyword>
<evidence type="ECO:0000256" key="7">
    <source>
        <dbReference type="ARBA" id="ARBA00022967"/>
    </source>
</evidence>
<evidence type="ECO:0000256" key="14">
    <source>
        <dbReference type="RuleBase" id="RU000320"/>
    </source>
</evidence>
<feature type="transmembrane region" description="Helical" evidence="15">
    <location>
        <begin position="82"/>
        <end position="101"/>
    </location>
</feature>
<sequence length="645" mass="71754">MYAAIVFLPLISALISGFGDKKLGDKGVQIVTCATILIVSILSIVAFWEVALNGSYQTIKLFTWINSGILKVNWALRWDTLTAVMVIVISVISFCVHMYSVEYMKDDPSIARFMSYLSLFTFAMLILVTSDSLIQLFFGWESVGVISYLLIGFWYDRSSANVAAFKAFLVNRIGDFGFLLGIFCCFVIFGSVDFNTIFLNVPKMANKTFNFLLWDNINAITVASIMLFVGAMGKSAQLGLHTWLPDAMEGPTPVSALIHAATMVTAGVFLVARMSPLFELAPKSLVFVTNIGAATAFFAATIALTQNDIKRVVAYSTCSQLGYMFFALGVSAYPAAIFHLVTHAFFKALLFLSAGSIIHALNNEQNMKNMGGMWRKTPWTYVMFWIGNLALIGIPFFAGYYSKDIILEAAFASHTRTGKFAFWIGILTVLLTAFYSCRLLFMTFHGKSRMQNSSTFKNAHDPSPIMLIPLLVLAIGAIVSGIAGYKYFVGSQMAGFWGSTIKILEEHNTINAAHHYTPIWVKVLPILLGFIGIFLAYIVYVLQPGVPKKIKNAIRPIQLFLLNRWYFDELYNYLFVRNSWKLGLLFWKTGDNTIINGFGPDGISAVTKWCAKKVATWQTGYLYHYAFAILIGLVALISWQLAFGS</sequence>
<dbReference type="HOGENOM" id="CLU_007100_6_0_5"/>
<keyword evidence="7" id="KW-1278">Translocase</keyword>
<feature type="transmembrane region" description="Helical" evidence="15">
    <location>
        <begin position="29"/>
        <end position="52"/>
    </location>
</feature>
<keyword evidence="12 15" id="KW-0472">Membrane</keyword>
<dbReference type="InterPro" id="IPR010934">
    <property type="entry name" value="NADH_DH_su5_C"/>
</dbReference>
<evidence type="ECO:0000256" key="1">
    <source>
        <dbReference type="ARBA" id="ARBA00004127"/>
    </source>
</evidence>
<evidence type="ECO:0000256" key="10">
    <source>
        <dbReference type="ARBA" id="ARBA00023027"/>
    </source>
</evidence>
<feature type="domain" description="NADH-Ubiquinone oxidoreductase (complex I) chain 5 N-terminal" evidence="17">
    <location>
        <begin position="64"/>
        <end position="114"/>
    </location>
</feature>
<evidence type="ECO:0000313" key="20">
    <source>
        <dbReference type="Proteomes" id="UP000018700"/>
    </source>
</evidence>
<dbReference type="GO" id="GO:0012505">
    <property type="term" value="C:endomembrane system"/>
    <property type="evidence" value="ECO:0007669"/>
    <property type="project" value="UniProtKB-SubCell"/>
</dbReference>
<evidence type="ECO:0000256" key="6">
    <source>
        <dbReference type="ARBA" id="ARBA00022692"/>
    </source>
</evidence>
<dbReference type="PRINTS" id="PR01434">
    <property type="entry name" value="NADHDHGNASE5"/>
</dbReference>
<comment type="catalytic activity">
    <reaction evidence="13">
        <text>a ubiquinone + NADH + 5 H(+)(in) = a ubiquinol + NAD(+) + 4 H(+)(out)</text>
        <dbReference type="Rhea" id="RHEA:29091"/>
        <dbReference type="Rhea" id="RHEA-COMP:9565"/>
        <dbReference type="Rhea" id="RHEA-COMP:9566"/>
        <dbReference type="ChEBI" id="CHEBI:15378"/>
        <dbReference type="ChEBI" id="CHEBI:16389"/>
        <dbReference type="ChEBI" id="CHEBI:17976"/>
        <dbReference type="ChEBI" id="CHEBI:57540"/>
        <dbReference type="ChEBI" id="CHEBI:57945"/>
        <dbReference type="EC" id="7.1.1.2"/>
    </reaction>
</comment>
<dbReference type="GO" id="GO:0042773">
    <property type="term" value="P:ATP synthesis coupled electron transport"/>
    <property type="evidence" value="ECO:0007669"/>
    <property type="project" value="InterPro"/>
</dbReference>
<dbReference type="eggNOG" id="COG1009">
    <property type="taxonomic scope" value="Bacteria"/>
</dbReference>
<dbReference type="GO" id="GO:0015990">
    <property type="term" value="P:electron transport coupled proton transport"/>
    <property type="evidence" value="ECO:0007669"/>
    <property type="project" value="TreeGrafter"/>
</dbReference>
<evidence type="ECO:0000256" key="8">
    <source>
        <dbReference type="ARBA" id="ARBA00022982"/>
    </source>
</evidence>
<dbReference type="STRING" id="1401328.P856_331"/>
<dbReference type="InterPro" id="IPR001516">
    <property type="entry name" value="Proton_antipo_N"/>
</dbReference>
<dbReference type="NCBIfam" id="TIGR01974">
    <property type="entry name" value="NDH_I_L"/>
    <property type="match status" value="1"/>
</dbReference>
<feature type="transmembrane region" description="Helical" evidence="15">
    <location>
        <begin position="113"/>
        <end position="130"/>
    </location>
</feature>
<evidence type="ECO:0000259" key="18">
    <source>
        <dbReference type="Pfam" id="PF06455"/>
    </source>
</evidence>
<feature type="transmembrane region" description="Helical" evidence="15">
    <location>
        <begin position="622"/>
        <end position="642"/>
    </location>
</feature>
<dbReference type="EMBL" id="CP006745">
    <property type="protein sequence ID" value="AHC73556.1"/>
    <property type="molecule type" value="Genomic_DNA"/>
</dbReference>
<feature type="transmembrane region" description="Helical" evidence="15">
    <location>
        <begin position="312"/>
        <end position="330"/>
    </location>
</feature>
<dbReference type="RefSeq" id="WP_025300437.1">
    <property type="nucleotide sequence ID" value="NZ_CP006745.1"/>
</dbReference>
<dbReference type="NCBIfam" id="NF005141">
    <property type="entry name" value="PRK06590.1"/>
    <property type="match status" value="1"/>
</dbReference>
<evidence type="ECO:0000256" key="13">
    <source>
        <dbReference type="ARBA" id="ARBA00049551"/>
    </source>
</evidence>
<reference evidence="19 20" key="1">
    <citation type="journal article" date="2013" name="PLoS ONE">
        <title>Bacterial endosymbiosis in a chordate host: long-term co-evolution and conservation of secondary metabolism.</title>
        <authorList>
            <person name="Kwan J.C."/>
            <person name="Schmidt E.W."/>
        </authorList>
    </citation>
    <scope>NUCLEOTIDE SEQUENCE [LARGE SCALE GENOMIC DNA]</scope>
    <source>
        <strain evidence="20">faulkneri L5</strain>
    </source>
</reference>
<dbReference type="PATRIC" id="fig|1401328.3.peg.323"/>
<evidence type="ECO:0000256" key="12">
    <source>
        <dbReference type="ARBA" id="ARBA00023136"/>
    </source>
</evidence>
<comment type="subcellular location">
    <subcellularLocation>
        <location evidence="1">Endomembrane system</location>
        <topology evidence="1">Multi-pass membrane protein</topology>
    </subcellularLocation>
    <subcellularLocation>
        <location evidence="14">Membrane</location>
        <topology evidence="14">Multi-pass membrane protein</topology>
    </subcellularLocation>
</comment>
<dbReference type="PRINTS" id="PR01435">
    <property type="entry name" value="NPOXDRDTASE5"/>
</dbReference>
<dbReference type="Proteomes" id="UP000018700">
    <property type="component" value="Chromosome"/>
</dbReference>
<accession>V9TSI7</accession>
<dbReference type="KEGG" id="efk:P856_331"/>
<feature type="transmembrane region" description="Helical" evidence="15">
    <location>
        <begin position="136"/>
        <end position="155"/>
    </location>
</feature>
<keyword evidence="11" id="KW-0830">Ubiquinone</keyword>
<dbReference type="OrthoDB" id="9811798at2"/>
<keyword evidence="6 14" id="KW-0812">Transmembrane</keyword>
<dbReference type="GO" id="GO:0008137">
    <property type="term" value="F:NADH dehydrogenase (ubiquinone) activity"/>
    <property type="evidence" value="ECO:0007669"/>
    <property type="project" value="UniProtKB-EC"/>
</dbReference>
<feature type="transmembrane region" description="Helical" evidence="15">
    <location>
        <begin position="176"/>
        <end position="199"/>
    </location>
</feature>
<keyword evidence="8" id="KW-0249">Electron transport</keyword>
<evidence type="ECO:0000256" key="3">
    <source>
        <dbReference type="ARBA" id="ARBA00021096"/>
    </source>
</evidence>
<dbReference type="AlphaFoldDB" id="V9TSI7"/>